<dbReference type="GO" id="GO:0005886">
    <property type="term" value="C:plasma membrane"/>
    <property type="evidence" value="ECO:0007669"/>
    <property type="project" value="TreeGrafter"/>
</dbReference>
<dbReference type="EMBL" id="LR902795">
    <property type="protein sequence ID" value="CAD7251098.1"/>
    <property type="molecule type" value="Genomic_DNA"/>
</dbReference>
<keyword evidence="4" id="KW-1185">Reference proteome</keyword>
<evidence type="ECO:0000256" key="2">
    <source>
        <dbReference type="SAM" id="Phobius"/>
    </source>
</evidence>
<dbReference type="GO" id="GO:0017080">
    <property type="term" value="F:sodium channel regulator activity"/>
    <property type="evidence" value="ECO:0007669"/>
    <property type="project" value="TreeGrafter"/>
</dbReference>
<dbReference type="PANTHER" id="PTHR12335">
    <property type="entry name" value="TIPE PROTEIN TEMPERATURE-INDUCED PARALYTIC E"/>
    <property type="match status" value="1"/>
</dbReference>
<dbReference type="GO" id="GO:0002028">
    <property type="term" value="P:regulation of sodium ion transport"/>
    <property type="evidence" value="ECO:0007669"/>
    <property type="project" value="TreeGrafter"/>
</dbReference>
<name>A0A7R9FQL7_9CRUS</name>
<proteinExistence type="predicted"/>
<accession>A0A7R9FQL7</accession>
<keyword evidence="2" id="KW-0472">Membrane</keyword>
<keyword evidence="2" id="KW-1133">Transmembrane helix</keyword>
<organism evidence="3">
    <name type="scientific">Darwinula stevensoni</name>
    <dbReference type="NCBI Taxonomy" id="69355"/>
    <lineage>
        <taxon>Eukaryota</taxon>
        <taxon>Metazoa</taxon>
        <taxon>Ecdysozoa</taxon>
        <taxon>Arthropoda</taxon>
        <taxon>Crustacea</taxon>
        <taxon>Oligostraca</taxon>
        <taxon>Ostracoda</taxon>
        <taxon>Podocopa</taxon>
        <taxon>Podocopida</taxon>
        <taxon>Darwinulocopina</taxon>
        <taxon>Darwinuloidea</taxon>
        <taxon>Darwinulidae</taxon>
        <taxon>Darwinula</taxon>
    </lineage>
</organism>
<reference evidence="3" key="1">
    <citation type="submission" date="2020-11" db="EMBL/GenBank/DDBJ databases">
        <authorList>
            <person name="Tran Van P."/>
        </authorList>
    </citation>
    <scope>NUCLEOTIDE SEQUENCE</scope>
</reference>
<dbReference type="InterPro" id="IPR031578">
    <property type="entry name" value="TipE"/>
</dbReference>
<dbReference type="AlphaFoldDB" id="A0A7R9FQL7"/>
<evidence type="ECO:0000256" key="1">
    <source>
        <dbReference type="SAM" id="MobiDB-lite"/>
    </source>
</evidence>
<dbReference type="EMBL" id="CAJPEV010003278">
    <property type="protein sequence ID" value="CAG0899393.1"/>
    <property type="molecule type" value="Genomic_DNA"/>
</dbReference>
<protein>
    <recommendedName>
        <fullName evidence="5">Protein tipE</fullName>
    </recommendedName>
</protein>
<keyword evidence="2" id="KW-0812">Transmembrane</keyword>
<evidence type="ECO:0000313" key="4">
    <source>
        <dbReference type="Proteomes" id="UP000677054"/>
    </source>
</evidence>
<feature type="region of interest" description="Disordered" evidence="1">
    <location>
        <begin position="242"/>
        <end position="279"/>
    </location>
</feature>
<evidence type="ECO:0008006" key="5">
    <source>
        <dbReference type="Google" id="ProtNLM"/>
    </source>
</evidence>
<dbReference type="Proteomes" id="UP000677054">
    <property type="component" value="Unassembled WGS sequence"/>
</dbReference>
<feature type="compositionally biased region" description="Basic and acidic residues" evidence="1">
    <location>
        <begin position="270"/>
        <end position="279"/>
    </location>
</feature>
<feature type="compositionally biased region" description="Basic and acidic residues" evidence="1">
    <location>
        <begin position="254"/>
        <end position="263"/>
    </location>
</feature>
<gene>
    <name evidence="3" type="ORF">DSTB1V02_LOCUS10865</name>
</gene>
<dbReference type="Pfam" id="PF16972">
    <property type="entry name" value="TipE"/>
    <property type="match status" value="2"/>
</dbReference>
<evidence type="ECO:0000313" key="3">
    <source>
        <dbReference type="EMBL" id="CAD7251098.1"/>
    </source>
</evidence>
<dbReference type="OrthoDB" id="8175770at2759"/>
<sequence>MLCSESRHPHFPCLHAVMPEPAVPRTLLESIQFYASGLLLLTAIFTLSAFLFLIPFVLDPAYSTIAADFIDEPVECQVLQVESYFGLSNCTWTSCREGCTRELTACTQIIVRYTSRFQGEQEVEANDTATGGGVKWDLDSAELYVNVKGCGYPPTVNCTVFAESYGEEGLMFPCFYSRKNPRLVVPEYDPEGAKVSLVSATVFPILIFTISVTGLCLMYVRACREPVLKRLEKTRAWQKFVMYSNPPEPPPSEQENRESDTKSIPKTRTVKHEPNIEED</sequence>
<dbReference type="PANTHER" id="PTHR12335:SF5">
    <property type="entry name" value="IP20336P"/>
    <property type="match status" value="1"/>
</dbReference>
<feature type="transmembrane region" description="Helical" evidence="2">
    <location>
        <begin position="197"/>
        <end position="220"/>
    </location>
</feature>
<feature type="transmembrane region" description="Helical" evidence="2">
    <location>
        <begin position="33"/>
        <end position="58"/>
    </location>
</feature>